<keyword evidence="5" id="KW-0813">Transport</keyword>
<evidence type="ECO:0000313" key="14">
    <source>
        <dbReference type="EMBL" id="KAA0200250.1"/>
    </source>
</evidence>
<dbReference type="GO" id="GO:0003735">
    <property type="term" value="F:structural constituent of ribosome"/>
    <property type="evidence" value="ECO:0007669"/>
    <property type="project" value="InterPro"/>
</dbReference>
<evidence type="ECO:0000256" key="12">
    <source>
        <dbReference type="ARBA" id="ARBA00035288"/>
    </source>
</evidence>
<protein>
    <recommendedName>
        <fullName evidence="4">Conserved oligomeric Golgi complex subunit 8</fullName>
    </recommendedName>
    <alternativeName>
        <fullName evidence="13">39S ribosomal protein L19, mitochondrial</fullName>
    </alternativeName>
    <alternativeName>
        <fullName evidence="11">Component of oligomeric Golgi complex 8</fullName>
    </alternativeName>
    <alternativeName>
        <fullName evidence="12">Large ribosomal subunit protein bL19m</fullName>
    </alternativeName>
</protein>
<evidence type="ECO:0000256" key="2">
    <source>
        <dbReference type="ARBA" id="ARBA00005781"/>
    </source>
</evidence>
<comment type="similarity">
    <text evidence="2">Belongs to the bacterial ribosomal protein bL19 family.</text>
</comment>
<dbReference type="SUPFAM" id="SSF74788">
    <property type="entry name" value="Cullin repeat-like"/>
    <property type="match status" value="1"/>
</dbReference>
<reference evidence="14" key="1">
    <citation type="submission" date="2019-05" db="EMBL/GenBank/DDBJ databases">
        <title>Annotation for the trematode Fasciolopsis buski.</title>
        <authorList>
            <person name="Choi Y.-J."/>
        </authorList>
    </citation>
    <scope>NUCLEOTIDE SEQUENCE</scope>
    <source>
        <strain evidence="14">HT</strain>
        <tissue evidence="14">Whole worm</tissue>
    </source>
</reference>
<sequence>MENASENSAEVSIALEPDHLVNLILTKDTMDASRSKDPAFLEALGEVTSGCLDNLSTTVDQLRFVQQRLNRQIEQLAAEHYPVFLAKAEASQTVLQKISDILSLNDQLVSRLPGLVDDSKGFLNKADKFGSALQMNSKALEKHTQLLELLELPQLMETCIHSGHFDDAIAILSFAKKLARKHGNILPALRVIGSQVEAVGVQLVHNLCNQLRSPISLPSCIKTVVFLRRTGVFSEPELRLKFLQTRNSCLDTQLVTSLNAPRVGEIGTRDVVDFKDGFRSPSNRSSYEAYWRATRRIEITRVHLFDIATQYRTIFAEEESLLLRGSGGFTSLGKTAQLSSSSIKFSPDASHDRPQSLGYSLFHAWLIYRVTIFLDSIASDLNQMLHQSPWNFQEIFDRCVPSSIFSGRVTGPTGGACDVDLEALFTQLQSLISQTMYFGRSFTRIGCDFRPHLANIFSNSILSFVQVYLENVLSEFTSALGHLLWTILDSSTETEANGPDGVTNATDRLLSYPPLVLLYNRFVSLYNGLRVCCPVGLRSRLTILVSVALKAAASRIISVYRASVNQQTVNWRSEAASMCEAFHQLLVPILLDGLINRLLSDHVESEKSQLGSGAIIHRLREVICKSIYTCLPRPTILASHTNEVPIVSVSAKEQLFQRNAHRVLPPEFLKEYVPKIETDALDGYRSRFIPAAGRKPWEMNPPLVKDEMNRLYQELLPHNLDPRYRDKLRERLERREMMLRRKHLAIPEFYVGSILAVEVADKFAPNGTHRFVGICIERYNEGLWTTFTLRNVIEKTAVEIAYELYNPTIQSIEVLLLEKRLDQNLLYLRDAPLEESRISFDMTPIPHPSNTPVPVNTKKVKLLPPPWKFQWFLHGYRGIDDSMYDHLEPKQLDEIQDKLSLTDRYDLMKMYRSRVCEEEKRATFGDVLLQHQDLIRYHEQRRRELVERYQTGKVLEKNTPTGSG</sequence>
<organism evidence="14 15">
    <name type="scientific">Fasciolopsis buskii</name>
    <dbReference type="NCBI Taxonomy" id="27845"/>
    <lineage>
        <taxon>Eukaryota</taxon>
        <taxon>Metazoa</taxon>
        <taxon>Spiralia</taxon>
        <taxon>Lophotrochozoa</taxon>
        <taxon>Platyhelminthes</taxon>
        <taxon>Trematoda</taxon>
        <taxon>Digenea</taxon>
        <taxon>Plagiorchiida</taxon>
        <taxon>Echinostomata</taxon>
        <taxon>Echinostomatoidea</taxon>
        <taxon>Fasciolidae</taxon>
        <taxon>Fasciolopsis</taxon>
    </lineage>
</organism>
<keyword evidence="6" id="KW-0653">Protein transport</keyword>
<dbReference type="GO" id="GO:0017119">
    <property type="term" value="C:Golgi transport complex"/>
    <property type="evidence" value="ECO:0007669"/>
    <property type="project" value="InterPro"/>
</dbReference>
<dbReference type="Pfam" id="PF04124">
    <property type="entry name" value="Dor1"/>
    <property type="match status" value="2"/>
</dbReference>
<evidence type="ECO:0000256" key="13">
    <source>
        <dbReference type="ARBA" id="ARBA00035359"/>
    </source>
</evidence>
<keyword evidence="15" id="KW-1185">Reference proteome</keyword>
<dbReference type="PANTHER" id="PTHR21311:SF0">
    <property type="entry name" value="CONSERVED OLIGOMERIC GOLGI COMPLEX SUBUNIT 8"/>
    <property type="match status" value="1"/>
</dbReference>
<dbReference type="GO" id="GO:0015031">
    <property type="term" value="P:protein transport"/>
    <property type="evidence" value="ECO:0007669"/>
    <property type="project" value="UniProtKB-KW"/>
</dbReference>
<evidence type="ECO:0000256" key="3">
    <source>
        <dbReference type="ARBA" id="ARBA00006419"/>
    </source>
</evidence>
<evidence type="ECO:0000256" key="6">
    <source>
        <dbReference type="ARBA" id="ARBA00022927"/>
    </source>
</evidence>
<dbReference type="GO" id="GO:1990904">
    <property type="term" value="C:ribonucleoprotein complex"/>
    <property type="evidence" value="ECO:0007669"/>
    <property type="project" value="UniProtKB-KW"/>
</dbReference>
<comment type="subcellular location">
    <subcellularLocation>
        <location evidence="1">Golgi apparatus membrane</location>
        <topology evidence="1">Peripheral membrane protein</topology>
    </subcellularLocation>
</comment>
<evidence type="ECO:0000256" key="10">
    <source>
        <dbReference type="ARBA" id="ARBA00023274"/>
    </source>
</evidence>
<dbReference type="InterPro" id="IPR008991">
    <property type="entry name" value="Translation_prot_SH3-like_sf"/>
</dbReference>
<dbReference type="PANTHER" id="PTHR21311">
    <property type="entry name" value="CONSERVED OLIGOMERIC GOLGI COMPLEX COMPONENT 8"/>
    <property type="match status" value="1"/>
</dbReference>
<comment type="similarity">
    <text evidence="3">Belongs to the COG8 family.</text>
</comment>
<dbReference type="AlphaFoldDB" id="A0A8E0S3V9"/>
<dbReference type="InterPro" id="IPR038657">
    <property type="entry name" value="Ribosomal_bL19_sf"/>
</dbReference>
<accession>A0A8E0S3V9</accession>
<dbReference type="Pfam" id="PF01245">
    <property type="entry name" value="Ribosomal_L19"/>
    <property type="match status" value="1"/>
</dbReference>
<dbReference type="GO" id="GO:0006412">
    <property type="term" value="P:translation"/>
    <property type="evidence" value="ECO:0007669"/>
    <property type="project" value="InterPro"/>
</dbReference>
<gene>
    <name evidence="14" type="ORF">FBUS_03599</name>
</gene>
<evidence type="ECO:0000313" key="15">
    <source>
        <dbReference type="Proteomes" id="UP000728185"/>
    </source>
</evidence>
<keyword evidence="8" id="KW-0333">Golgi apparatus</keyword>
<dbReference type="EMBL" id="LUCM01000658">
    <property type="protein sequence ID" value="KAA0200250.1"/>
    <property type="molecule type" value="Genomic_DNA"/>
</dbReference>
<name>A0A8E0S3V9_9TREM</name>
<proteinExistence type="inferred from homology"/>
<keyword evidence="7" id="KW-0689">Ribosomal protein</keyword>
<dbReference type="InterPro" id="IPR001857">
    <property type="entry name" value="Ribosomal_bL19"/>
</dbReference>
<dbReference type="OrthoDB" id="1661054at2759"/>
<evidence type="ECO:0000256" key="7">
    <source>
        <dbReference type="ARBA" id="ARBA00022980"/>
    </source>
</evidence>
<dbReference type="InterPro" id="IPR016159">
    <property type="entry name" value="Cullin_repeat-like_dom_sf"/>
</dbReference>
<dbReference type="InterPro" id="IPR007255">
    <property type="entry name" value="COG8"/>
</dbReference>
<evidence type="ECO:0000256" key="4">
    <source>
        <dbReference type="ARBA" id="ARBA00020983"/>
    </source>
</evidence>
<dbReference type="GO" id="GO:0006891">
    <property type="term" value="P:intra-Golgi vesicle-mediated transport"/>
    <property type="evidence" value="ECO:0007669"/>
    <property type="project" value="TreeGrafter"/>
</dbReference>
<evidence type="ECO:0000256" key="5">
    <source>
        <dbReference type="ARBA" id="ARBA00022448"/>
    </source>
</evidence>
<dbReference type="GO" id="GO:0000139">
    <property type="term" value="C:Golgi membrane"/>
    <property type="evidence" value="ECO:0007669"/>
    <property type="project" value="UniProtKB-SubCell"/>
</dbReference>
<dbReference type="GO" id="GO:0005840">
    <property type="term" value="C:ribosome"/>
    <property type="evidence" value="ECO:0007669"/>
    <property type="project" value="UniProtKB-KW"/>
</dbReference>
<dbReference type="Proteomes" id="UP000728185">
    <property type="component" value="Unassembled WGS sequence"/>
</dbReference>
<dbReference type="SUPFAM" id="SSF50104">
    <property type="entry name" value="Translation proteins SH3-like domain"/>
    <property type="match status" value="1"/>
</dbReference>
<comment type="caution">
    <text evidence="14">The sequence shown here is derived from an EMBL/GenBank/DDBJ whole genome shotgun (WGS) entry which is preliminary data.</text>
</comment>
<evidence type="ECO:0000256" key="11">
    <source>
        <dbReference type="ARBA" id="ARBA00031347"/>
    </source>
</evidence>
<evidence type="ECO:0000256" key="9">
    <source>
        <dbReference type="ARBA" id="ARBA00023136"/>
    </source>
</evidence>
<keyword evidence="10" id="KW-0687">Ribonucleoprotein</keyword>
<dbReference type="Gene3D" id="2.30.30.790">
    <property type="match status" value="1"/>
</dbReference>
<evidence type="ECO:0000256" key="8">
    <source>
        <dbReference type="ARBA" id="ARBA00023034"/>
    </source>
</evidence>
<keyword evidence="9" id="KW-0472">Membrane</keyword>
<evidence type="ECO:0000256" key="1">
    <source>
        <dbReference type="ARBA" id="ARBA00004395"/>
    </source>
</evidence>